<feature type="region of interest" description="Disordered" evidence="1">
    <location>
        <begin position="1"/>
        <end position="106"/>
    </location>
</feature>
<feature type="compositionally biased region" description="Gly residues" evidence="1">
    <location>
        <begin position="40"/>
        <end position="49"/>
    </location>
</feature>
<organism evidence="2 3">
    <name type="scientific">Sinosporangium album</name>
    <dbReference type="NCBI Taxonomy" id="504805"/>
    <lineage>
        <taxon>Bacteria</taxon>
        <taxon>Bacillati</taxon>
        <taxon>Actinomycetota</taxon>
        <taxon>Actinomycetes</taxon>
        <taxon>Streptosporangiales</taxon>
        <taxon>Streptosporangiaceae</taxon>
        <taxon>Sinosporangium</taxon>
    </lineage>
</organism>
<keyword evidence="3" id="KW-1185">Reference proteome</keyword>
<feature type="compositionally biased region" description="Gly residues" evidence="1">
    <location>
        <begin position="78"/>
        <end position="88"/>
    </location>
</feature>
<name>A0A1G8DP89_9ACTN</name>
<evidence type="ECO:0000313" key="2">
    <source>
        <dbReference type="EMBL" id="SDH59442.1"/>
    </source>
</evidence>
<evidence type="ECO:0000256" key="1">
    <source>
        <dbReference type="SAM" id="MobiDB-lite"/>
    </source>
</evidence>
<proteinExistence type="predicted"/>
<protein>
    <submittedName>
        <fullName evidence="2">Uncharacterized protein</fullName>
    </submittedName>
</protein>
<dbReference type="AlphaFoldDB" id="A0A1G8DP89"/>
<evidence type="ECO:0000313" key="3">
    <source>
        <dbReference type="Proteomes" id="UP000198923"/>
    </source>
</evidence>
<feature type="compositionally biased region" description="Basic residues" evidence="1">
    <location>
        <begin position="30"/>
        <end position="39"/>
    </location>
</feature>
<dbReference type="STRING" id="504805.SAMN05421505_118124"/>
<feature type="region of interest" description="Disordered" evidence="1">
    <location>
        <begin position="118"/>
        <end position="165"/>
    </location>
</feature>
<sequence length="262" mass="27797">MLPERYRSTRPVPKRAAPRGRDTRRGPSSGRRRRARRGRSGGAARGARGGAARRTHGDGTGGVRLGAAWRSDSRAGAVRGGVRIGGRAGARREEGPETLRTGSVPSAASAEFRCLLGVRARPGSNPPPGRGAPPRRIDDTAPGCSGGSHPAACAGSDDVENDRPASPVLDWAANYRPQLRCQPSPYQGKQHFSLSWGLRSGRARAVYGPDQSKERGRRTGTPYRSLGADHGAAGRGARRARTVGRGPVWTTPRVRVARVRAT</sequence>
<dbReference type="Proteomes" id="UP000198923">
    <property type="component" value="Unassembled WGS sequence"/>
</dbReference>
<dbReference type="EMBL" id="FNCN01000018">
    <property type="protein sequence ID" value="SDH59442.1"/>
    <property type="molecule type" value="Genomic_DNA"/>
</dbReference>
<reference evidence="2 3" key="1">
    <citation type="submission" date="2016-10" db="EMBL/GenBank/DDBJ databases">
        <authorList>
            <person name="de Groot N.N."/>
        </authorList>
    </citation>
    <scope>NUCLEOTIDE SEQUENCE [LARGE SCALE GENOMIC DNA]</scope>
    <source>
        <strain evidence="2 3">CPCC 201354</strain>
    </source>
</reference>
<gene>
    <name evidence="2" type="ORF">SAMN05421505_118124</name>
</gene>
<feature type="region of interest" description="Disordered" evidence="1">
    <location>
        <begin position="208"/>
        <end position="247"/>
    </location>
</feature>
<accession>A0A1G8DP89</accession>